<dbReference type="AlphaFoldDB" id="A0AAW9RQ31"/>
<dbReference type="InterPro" id="IPR005017">
    <property type="entry name" value="OMPP1/FadL/TodX"/>
</dbReference>
<keyword evidence="5" id="KW-0732">Signal</keyword>
<evidence type="ECO:0000256" key="1">
    <source>
        <dbReference type="ARBA" id="ARBA00004571"/>
    </source>
</evidence>
<proteinExistence type="inferred from homology"/>
<dbReference type="PANTHER" id="PTHR35093">
    <property type="entry name" value="OUTER MEMBRANE PROTEIN NMB0088-RELATED"/>
    <property type="match status" value="1"/>
</dbReference>
<comment type="similarity">
    <text evidence="2">Belongs to the OmpP1/FadL family.</text>
</comment>
<evidence type="ECO:0000256" key="4">
    <source>
        <dbReference type="ARBA" id="ARBA00022692"/>
    </source>
</evidence>
<evidence type="ECO:0000256" key="5">
    <source>
        <dbReference type="ARBA" id="ARBA00022729"/>
    </source>
</evidence>
<evidence type="ECO:0000256" key="3">
    <source>
        <dbReference type="ARBA" id="ARBA00022452"/>
    </source>
</evidence>
<protein>
    <submittedName>
        <fullName evidence="8">Outer membrane protein transport protein</fullName>
    </submittedName>
</protein>
<dbReference type="RefSeq" id="WP_340329622.1">
    <property type="nucleotide sequence ID" value="NZ_JAZHOF010000004.1"/>
</dbReference>
<keyword evidence="9" id="KW-1185">Reference proteome</keyword>
<keyword evidence="7" id="KW-0998">Cell outer membrane</keyword>
<comment type="subcellular location">
    <subcellularLocation>
        <location evidence="1">Cell outer membrane</location>
        <topology evidence="1">Multi-pass membrane protein</topology>
    </subcellularLocation>
</comment>
<keyword evidence="4" id="KW-0812">Transmembrane</keyword>
<evidence type="ECO:0000256" key="6">
    <source>
        <dbReference type="ARBA" id="ARBA00023136"/>
    </source>
</evidence>
<dbReference type="GO" id="GO:0015483">
    <property type="term" value="F:long-chain fatty acid transporting porin activity"/>
    <property type="evidence" value="ECO:0007669"/>
    <property type="project" value="TreeGrafter"/>
</dbReference>
<dbReference type="Gene3D" id="2.40.160.60">
    <property type="entry name" value="Outer membrane protein transport protein (OMPP1/FadL/TodX)"/>
    <property type="match status" value="1"/>
</dbReference>
<dbReference type="SUPFAM" id="SSF56935">
    <property type="entry name" value="Porins"/>
    <property type="match status" value="1"/>
</dbReference>
<reference evidence="8 9" key="1">
    <citation type="submission" date="2024-02" db="EMBL/GenBank/DDBJ databases">
        <title>Genome analysis and characterization of Microbaculum marinisediminis sp. nov., isolated from marine sediment.</title>
        <authorList>
            <person name="Du Z.-J."/>
            <person name="Ye Y.-Q."/>
            <person name="Zhang Z.-R."/>
            <person name="Yuan S.-M."/>
            <person name="Zhang X.-Y."/>
        </authorList>
    </citation>
    <scope>NUCLEOTIDE SEQUENCE [LARGE SCALE GENOMIC DNA]</scope>
    <source>
        <strain evidence="8 9">SDUM1044001</strain>
    </source>
</reference>
<evidence type="ECO:0000256" key="2">
    <source>
        <dbReference type="ARBA" id="ARBA00008163"/>
    </source>
</evidence>
<dbReference type="PANTHER" id="PTHR35093:SF3">
    <property type="entry name" value="LONG-CHAIN FATTY ACID TRANSPORT PROTEIN"/>
    <property type="match status" value="1"/>
</dbReference>
<dbReference type="Proteomes" id="UP001378188">
    <property type="component" value="Unassembled WGS sequence"/>
</dbReference>
<keyword evidence="3" id="KW-1134">Transmembrane beta strand</keyword>
<dbReference type="GO" id="GO:0009279">
    <property type="term" value="C:cell outer membrane"/>
    <property type="evidence" value="ECO:0007669"/>
    <property type="project" value="UniProtKB-SubCell"/>
</dbReference>
<sequence>MRCANRRGTTSWTAISAGAVGLSTLLATEAFAGAFAIREQSAYRQGASFAGEAVCGDSVAGAFWNPAVVSCADGLEVEGSLSVILPQTDVTTDPFPGSLFGPGSPLFFAGDPGDIGEVGWVPAATAAYNFDNNWYFGVTINGPFGLATDTNFNHAAQIYGRKSEVFSLNVNPIVGYRFNDYFALAAGIGVEYIDIKLTQAVSPAPFAPSAELSGDDVGVGATVGILITPSPDTEIGIGYRSPVKHSVDGTLTIPLTAQLPVSVEPTLPEMISASFSHRFTDAFTLMGTAEWTNWSRFGTFTVTNDLTGLPATFLPFEYKDGWFFSLGGEYDWNDQWTLRAGVGWEISPVDDADRAIRLPDDDRLWLSIGGSYDWNDRLKLNFGYSFLTTFDTRIAIGPGNPLYVPPVTFAADVDANVHILSVGLKYRFGGAPEPVEEIVYKN</sequence>
<evidence type="ECO:0000313" key="8">
    <source>
        <dbReference type="EMBL" id="MEJ8571921.1"/>
    </source>
</evidence>
<comment type="caution">
    <text evidence="8">The sequence shown here is derived from an EMBL/GenBank/DDBJ whole genome shotgun (WGS) entry which is preliminary data.</text>
</comment>
<name>A0AAW9RQ31_9HYPH</name>
<dbReference type="EMBL" id="JAZHOF010000004">
    <property type="protein sequence ID" value="MEJ8571921.1"/>
    <property type="molecule type" value="Genomic_DNA"/>
</dbReference>
<dbReference type="Pfam" id="PF03349">
    <property type="entry name" value="Toluene_X"/>
    <property type="match status" value="1"/>
</dbReference>
<evidence type="ECO:0000313" key="9">
    <source>
        <dbReference type="Proteomes" id="UP001378188"/>
    </source>
</evidence>
<accession>A0AAW9RQ31</accession>
<organism evidence="8 9">
    <name type="scientific">Microbaculum marinum</name>
    <dbReference type="NCBI Taxonomy" id="1764581"/>
    <lineage>
        <taxon>Bacteria</taxon>
        <taxon>Pseudomonadati</taxon>
        <taxon>Pseudomonadota</taxon>
        <taxon>Alphaproteobacteria</taxon>
        <taxon>Hyphomicrobiales</taxon>
        <taxon>Tepidamorphaceae</taxon>
        <taxon>Microbaculum</taxon>
    </lineage>
</organism>
<keyword evidence="6" id="KW-0472">Membrane</keyword>
<gene>
    <name evidence="8" type="ORF">V3328_10585</name>
</gene>
<evidence type="ECO:0000256" key="7">
    <source>
        <dbReference type="ARBA" id="ARBA00023237"/>
    </source>
</evidence>